<reference evidence="2" key="1">
    <citation type="submission" date="2021-01" db="EMBL/GenBank/DDBJ databases">
        <authorList>
            <consortium name="Genoscope - CEA"/>
            <person name="William W."/>
        </authorList>
    </citation>
    <scope>NUCLEOTIDE SEQUENCE</scope>
</reference>
<feature type="compositionally biased region" description="Basic and acidic residues" evidence="1">
    <location>
        <begin position="324"/>
        <end position="336"/>
    </location>
</feature>
<evidence type="ECO:0000313" key="2">
    <source>
        <dbReference type="EMBL" id="CAF1930167.1"/>
    </source>
</evidence>
<proteinExistence type="predicted"/>
<organism evidence="2">
    <name type="scientific">Brassica napus</name>
    <name type="common">Rape</name>
    <dbReference type="NCBI Taxonomy" id="3708"/>
    <lineage>
        <taxon>Eukaryota</taxon>
        <taxon>Viridiplantae</taxon>
        <taxon>Streptophyta</taxon>
        <taxon>Embryophyta</taxon>
        <taxon>Tracheophyta</taxon>
        <taxon>Spermatophyta</taxon>
        <taxon>Magnoliopsida</taxon>
        <taxon>eudicotyledons</taxon>
        <taxon>Gunneridae</taxon>
        <taxon>Pentapetalae</taxon>
        <taxon>rosids</taxon>
        <taxon>malvids</taxon>
        <taxon>Brassicales</taxon>
        <taxon>Brassicaceae</taxon>
        <taxon>Brassiceae</taxon>
        <taxon>Brassica</taxon>
    </lineage>
</organism>
<evidence type="ECO:0000256" key="1">
    <source>
        <dbReference type="SAM" id="MobiDB-lite"/>
    </source>
</evidence>
<protein>
    <submittedName>
        <fullName evidence="2">(rape) hypothetical protein</fullName>
    </submittedName>
</protein>
<name>A0A816L7T2_BRANA</name>
<feature type="region of interest" description="Disordered" evidence="1">
    <location>
        <begin position="317"/>
        <end position="336"/>
    </location>
</feature>
<dbReference type="Proteomes" id="UP001295469">
    <property type="component" value="Chromosome C05"/>
</dbReference>
<sequence>MLEPDGETCPPHNIVANPDIDMLMSVHEWNTEPQICVIFGAEDVARYQFLCRAPFKIGNRTFLGEGITEEQHISAVNADMAHGQELVCSDEVLKEIFSEAEMVSLYRFSFEIERARNRLDLNVGADDITGDHVVPQHIQPPITEPRLVTANQAERVGQLSHTYEADMYGFPSGAWTINNHPAAGHGGGRGSFIPHEQTHYNTTPLPPQVTRTTYWDNLMSSSPNTPIGPPIQFLSDESSAASSVGATTREELGGQKSLFSVASGEISKGTACVQGESSAMGAQVGSKPTDAELVHPQNNEVGSTSAQLTPLRANEIAADVAPAKVEEHTDETERRP</sequence>
<accession>A0A816L7T2</accession>
<gene>
    <name evidence="2" type="ORF">DARMORV10_C05P37190.1</name>
</gene>
<dbReference type="EMBL" id="HG994369">
    <property type="protein sequence ID" value="CAF1930167.1"/>
    <property type="molecule type" value="Genomic_DNA"/>
</dbReference>
<dbReference type="AlphaFoldDB" id="A0A816L7T2"/>